<dbReference type="PANTHER" id="PTHR38039:SF1">
    <property type="entry name" value="TOXIN YOEB"/>
    <property type="match status" value="1"/>
</dbReference>
<evidence type="ECO:0000256" key="2">
    <source>
        <dbReference type="ARBA" id="ARBA00022649"/>
    </source>
</evidence>
<keyword evidence="3" id="KW-0540">Nuclease</keyword>
<evidence type="ECO:0000256" key="1">
    <source>
        <dbReference type="ARBA" id="ARBA00008172"/>
    </source>
</evidence>
<protein>
    <recommendedName>
        <fullName evidence="6">Putative mRNA interferase YoeB</fullName>
    </recommendedName>
</protein>
<dbReference type="GO" id="GO:0098795">
    <property type="term" value="P:global gene silencing by mRNA cleavage"/>
    <property type="evidence" value="ECO:0007669"/>
    <property type="project" value="TreeGrafter"/>
</dbReference>
<dbReference type="GO" id="GO:0004519">
    <property type="term" value="F:endonuclease activity"/>
    <property type="evidence" value="ECO:0007669"/>
    <property type="project" value="UniProtKB-KW"/>
</dbReference>
<dbReference type="GO" id="GO:0016787">
    <property type="term" value="F:hydrolase activity"/>
    <property type="evidence" value="ECO:0007669"/>
    <property type="project" value="UniProtKB-KW"/>
</dbReference>
<evidence type="ECO:0000256" key="6">
    <source>
        <dbReference type="ARBA" id="ARBA00030388"/>
    </source>
</evidence>
<dbReference type="GO" id="GO:0006401">
    <property type="term" value="P:RNA catabolic process"/>
    <property type="evidence" value="ECO:0007669"/>
    <property type="project" value="InterPro"/>
</dbReference>
<keyword evidence="4" id="KW-0255">Endonuclease</keyword>
<sequence length="85" mass="9912">MRLAFSSESWGQYLNWQDQDSAVLARINSLIRECMRPPFTGLGKPEPLTGYLKGWWSRRITAEYRVVGKPPDQVLEIAACRWHYL</sequence>
<dbReference type="InterPro" id="IPR035093">
    <property type="entry name" value="RelE/ParE_toxin_dom_sf"/>
</dbReference>
<dbReference type="KEGG" id="acru:HHL28_00530"/>
<evidence type="ECO:0000256" key="4">
    <source>
        <dbReference type="ARBA" id="ARBA00022759"/>
    </source>
</evidence>
<dbReference type="EMBL" id="CP051775">
    <property type="protein sequence ID" value="QJE71800.1"/>
    <property type="molecule type" value="Genomic_DNA"/>
</dbReference>
<evidence type="ECO:0000256" key="3">
    <source>
        <dbReference type="ARBA" id="ARBA00022722"/>
    </source>
</evidence>
<gene>
    <name evidence="7" type="ORF">HHL28_00530</name>
</gene>
<comment type="similarity">
    <text evidence="1">Belongs to the YoeB family.</text>
</comment>
<evidence type="ECO:0000313" key="7">
    <source>
        <dbReference type="EMBL" id="QJE71800.1"/>
    </source>
</evidence>
<dbReference type="SUPFAM" id="SSF143011">
    <property type="entry name" value="RelE-like"/>
    <property type="match status" value="1"/>
</dbReference>
<dbReference type="AlphaFoldDB" id="A0A858R320"/>
<reference evidence="7" key="1">
    <citation type="submission" date="2020-04" db="EMBL/GenBank/DDBJ databases">
        <title>A desert anoxygenic phototrophic bacterium fixes CO2 using RubisCO under aerobic conditions.</title>
        <authorList>
            <person name="Tang K."/>
        </authorList>
    </citation>
    <scope>NUCLEOTIDE SEQUENCE [LARGE SCALE GENOMIC DNA]</scope>
    <source>
        <strain evidence="7">MIMtkB3</strain>
    </source>
</reference>
<name>A0A858R320_9PROT</name>
<dbReference type="PANTHER" id="PTHR38039">
    <property type="entry name" value="TOXIN YOEB"/>
    <property type="match status" value="1"/>
</dbReference>
<dbReference type="Pfam" id="PF06769">
    <property type="entry name" value="YoeB_toxin"/>
    <property type="match status" value="1"/>
</dbReference>
<proteinExistence type="inferred from homology"/>
<dbReference type="Proteomes" id="UP000501891">
    <property type="component" value="Chromosome"/>
</dbReference>
<organism evidence="7 8">
    <name type="scientific">Aerophototrophica crusticola</name>
    <dbReference type="NCBI Taxonomy" id="1709002"/>
    <lineage>
        <taxon>Bacteria</taxon>
        <taxon>Pseudomonadati</taxon>
        <taxon>Pseudomonadota</taxon>
        <taxon>Alphaproteobacteria</taxon>
        <taxon>Rhodospirillales</taxon>
        <taxon>Rhodospirillaceae</taxon>
        <taxon>Aerophototrophica</taxon>
    </lineage>
</organism>
<evidence type="ECO:0000313" key="8">
    <source>
        <dbReference type="Proteomes" id="UP000501891"/>
    </source>
</evidence>
<dbReference type="NCBIfam" id="TIGR02116">
    <property type="entry name" value="toxin_Txe_YoeB"/>
    <property type="match status" value="1"/>
</dbReference>
<dbReference type="InterPro" id="IPR009614">
    <property type="entry name" value="YoeB_toxin"/>
</dbReference>
<keyword evidence="2" id="KW-1277">Toxin-antitoxin system</keyword>
<keyword evidence="8" id="KW-1185">Reference proteome</keyword>
<keyword evidence="5" id="KW-0378">Hydrolase</keyword>
<accession>A0A858R320</accession>
<dbReference type="Gene3D" id="3.30.2310.20">
    <property type="entry name" value="RelE-like"/>
    <property type="match status" value="1"/>
</dbReference>
<evidence type="ECO:0000256" key="5">
    <source>
        <dbReference type="ARBA" id="ARBA00022801"/>
    </source>
</evidence>